<keyword evidence="3" id="KW-1185">Reference proteome</keyword>
<dbReference type="Proteomes" id="UP000729402">
    <property type="component" value="Unassembled WGS sequence"/>
</dbReference>
<comment type="caution">
    <text evidence="2">The sequence shown here is derived from an EMBL/GenBank/DDBJ whole genome shotgun (WGS) entry which is preliminary data.</text>
</comment>
<feature type="region of interest" description="Disordered" evidence="1">
    <location>
        <begin position="48"/>
        <end position="75"/>
    </location>
</feature>
<proteinExistence type="predicted"/>
<reference evidence="2" key="2">
    <citation type="submission" date="2021-02" db="EMBL/GenBank/DDBJ databases">
        <authorList>
            <person name="Kimball J.A."/>
            <person name="Haas M.W."/>
            <person name="Macchietto M."/>
            <person name="Kono T."/>
            <person name="Duquette J."/>
            <person name="Shao M."/>
        </authorList>
    </citation>
    <scope>NUCLEOTIDE SEQUENCE</scope>
    <source>
        <tissue evidence="2">Fresh leaf tissue</tissue>
    </source>
</reference>
<evidence type="ECO:0000313" key="2">
    <source>
        <dbReference type="EMBL" id="KAG8059124.1"/>
    </source>
</evidence>
<name>A0A8J5SPM8_ZIZPA</name>
<reference evidence="2" key="1">
    <citation type="journal article" date="2021" name="bioRxiv">
        <title>Whole Genome Assembly and Annotation of Northern Wild Rice, Zizania palustris L., Supports a Whole Genome Duplication in the Zizania Genus.</title>
        <authorList>
            <person name="Haas M."/>
            <person name="Kono T."/>
            <person name="Macchietto M."/>
            <person name="Millas R."/>
            <person name="McGilp L."/>
            <person name="Shao M."/>
            <person name="Duquette J."/>
            <person name="Hirsch C.N."/>
            <person name="Kimball J."/>
        </authorList>
    </citation>
    <scope>NUCLEOTIDE SEQUENCE</scope>
    <source>
        <tissue evidence="2">Fresh leaf tissue</tissue>
    </source>
</reference>
<protein>
    <submittedName>
        <fullName evidence="2">Uncharacterized protein</fullName>
    </submittedName>
</protein>
<feature type="region of interest" description="Disordered" evidence="1">
    <location>
        <begin position="101"/>
        <end position="122"/>
    </location>
</feature>
<dbReference type="AlphaFoldDB" id="A0A8J5SPM8"/>
<evidence type="ECO:0000313" key="3">
    <source>
        <dbReference type="Proteomes" id="UP000729402"/>
    </source>
</evidence>
<dbReference type="EMBL" id="JAAALK010000287">
    <property type="protein sequence ID" value="KAG8059124.1"/>
    <property type="molecule type" value="Genomic_DNA"/>
</dbReference>
<accession>A0A8J5SPM8</accession>
<evidence type="ECO:0000256" key="1">
    <source>
        <dbReference type="SAM" id="MobiDB-lite"/>
    </source>
</evidence>
<gene>
    <name evidence="2" type="ORF">GUJ93_ZPchr0002g25054</name>
</gene>
<sequence length="140" mass="16139">MEPSEPVDGYRCQNEALLSINIFQKDLSDINPLRKLSLWKRYWSLGDSRMQQQEDDKELRPLPPSIESRSKRTKSLSLTVNKGLENMENNQENSFDMNDELSVSLPSIGGASDEDDTVEVSRAKRGHKKLKFTYSYGPRW</sequence>
<organism evidence="2 3">
    <name type="scientific">Zizania palustris</name>
    <name type="common">Northern wild rice</name>
    <dbReference type="NCBI Taxonomy" id="103762"/>
    <lineage>
        <taxon>Eukaryota</taxon>
        <taxon>Viridiplantae</taxon>
        <taxon>Streptophyta</taxon>
        <taxon>Embryophyta</taxon>
        <taxon>Tracheophyta</taxon>
        <taxon>Spermatophyta</taxon>
        <taxon>Magnoliopsida</taxon>
        <taxon>Liliopsida</taxon>
        <taxon>Poales</taxon>
        <taxon>Poaceae</taxon>
        <taxon>BOP clade</taxon>
        <taxon>Oryzoideae</taxon>
        <taxon>Oryzeae</taxon>
        <taxon>Zizaniinae</taxon>
        <taxon>Zizania</taxon>
    </lineage>
</organism>